<evidence type="ECO:0000313" key="14">
    <source>
        <dbReference type="Proteomes" id="UP000010420"/>
    </source>
</evidence>
<keyword evidence="3" id="KW-0813">Transport</keyword>
<evidence type="ECO:0000256" key="2">
    <source>
        <dbReference type="ARBA" id="ARBA00005551"/>
    </source>
</evidence>
<comment type="subcellular location">
    <subcellularLocation>
        <location evidence="1">Membrane</location>
        <topology evidence="1">Multi-pass membrane protein</topology>
    </subcellularLocation>
</comment>
<dbReference type="PANTHER" id="PTHR43562">
    <property type="entry name" value="NAPA-TYPE SODIUM/HYDROGEN ANTIPORTER"/>
    <property type="match status" value="1"/>
</dbReference>
<name>L1QIV7_9CLOT</name>
<feature type="transmembrane region" description="Helical" evidence="11">
    <location>
        <begin position="124"/>
        <end position="146"/>
    </location>
</feature>
<feature type="transmembrane region" description="Helical" evidence="11">
    <location>
        <begin position="60"/>
        <end position="79"/>
    </location>
</feature>
<protein>
    <submittedName>
        <fullName evidence="13">Transporter, CPA2 family</fullName>
    </submittedName>
</protein>
<feature type="transmembrane region" description="Helical" evidence="11">
    <location>
        <begin position="91"/>
        <end position="112"/>
    </location>
</feature>
<feature type="domain" description="Cation/H+ exchanger transmembrane" evidence="12">
    <location>
        <begin position="20"/>
        <end position="386"/>
    </location>
</feature>
<keyword evidence="6 11" id="KW-1133">Transmembrane helix</keyword>
<feature type="transmembrane region" description="Helical" evidence="11">
    <location>
        <begin position="190"/>
        <end position="213"/>
    </location>
</feature>
<keyword evidence="4" id="KW-0050">Antiport</keyword>
<evidence type="ECO:0000256" key="6">
    <source>
        <dbReference type="ARBA" id="ARBA00022989"/>
    </source>
</evidence>
<evidence type="ECO:0000259" key="12">
    <source>
        <dbReference type="Pfam" id="PF00999"/>
    </source>
</evidence>
<dbReference type="PATRIC" id="fig|545697.3.peg.1305"/>
<evidence type="ECO:0000256" key="8">
    <source>
        <dbReference type="ARBA" id="ARBA00023065"/>
    </source>
</evidence>
<keyword evidence="14" id="KW-1185">Reference proteome</keyword>
<dbReference type="HOGENOM" id="CLU_005126_7_1_9"/>
<feature type="transmembrane region" description="Helical" evidence="11">
    <location>
        <begin position="36"/>
        <end position="54"/>
    </location>
</feature>
<gene>
    <name evidence="13" type="ORF">HMPREF0216_01327</name>
</gene>
<dbReference type="Gene3D" id="1.20.1530.20">
    <property type="match status" value="1"/>
</dbReference>
<feature type="transmembrane region" description="Helical" evidence="11">
    <location>
        <begin position="246"/>
        <end position="264"/>
    </location>
</feature>
<feature type="transmembrane region" description="Helical" evidence="11">
    <location>
        <begin position="300"/>
        <end position="324"/>
    </location>
</feature>
<reference evidence="13 14" key="1">
    <citation type="submission" date="2012-05" db="EMBL/GenBank/DDBJ databases">
        <authorList>
            <person name="Weinstock G."/>
            <person name="Sodergren E."/>
            <person name="Lobos E.A."/>
            <person name="Fulton L."/>
            <person name="Fulton R."/>
            <person name="Courtney L."/>
            <person name="Fronick C."/>
            <person name="O'Laughlin M."/>
            <person name="Godfrey J."/>
            <person name="Wilson R.M."/>
            <person name="Miner T."/>
            <person name="Farmer C."/>
            <person name="Delehaunty K."/>
            <person name="Cordes M."/>
            <person name="Minx P."/>
            <person name="Tomlinson C."/>
            <person name="Chen J."/>
            <person name="Wollam A."/>
            <person name="Pepin K.H."/>
            <person name="Bhonagiri V."/>
            <person name="Zhang X."/>
            <person name="Suruliraj S."/>
            <person name="Warren W."/>
            <person name="Mitreva M."/>
            <person name="Mardis E.R."/>
            <person name="Wilson R.K."/>
        </authorList>
    </citation>
    <scope>NUCLEOTIDE SEQUENCE [LARGE SCALE GENOMIC DNA]</scope>
    <source>
        <strain evidence="13 14">DSM 1785</strain>
    </source>
</reference>
<organism evidence="13 14">
    <name type="scientific">Clostridium celatum DSM 1785</name>
    <dbReference type="NCBI Taxonomy" id="545697"/>
    <lineage>
        <taxon>Bacteria</taxon>
        <taxon>Bacillati</taxon>
        <taxon>Bacillota</taxon>
        <taxon>Clostridia</taxon>
        <taxon>Eubacteriales</taxon>
        <taxon>Clostridiaceae</taxon>
        <taxon>Clostridium</taxon>
    </lineage>
</organism>
<feature type="transmembrane region" description="Helical" evidence="11">
    <location>
        <begin position="366"/>
        <end position="386"/>
    </location>
</feature>
<evidence type="ECO:0000256" key="1">
    <source>
        <dbReference type="ARBA" id="ARBA00004141"/>
    </source>
</evidence>
<dbReference type="GO" id="GO:0006814">
    <property type="term" value="P:sodium ion transport"/>
    <property type="evidence" value="ECO:0007669"/>
    <property type="project" value="UniProtKB-KW"/>
</dbReference>
<dbReference type="eggNOG" id="COG0475">
    <property type="taxonomic scope" value="Bacteria"/>
</dbReference>
<comment type="caution">
    <text evidence="13">The sequence shown here is derived from an EMBL/GenBank/DDBJ whole genome shotgun (WGS) entry which is preliminary data.</text>
</comment>
<dbReference type="GO" id="GO:0015297">
    <property type="term" value="F:antiporter activity"/>
    <property type="evidence" value="ECO:0007669"/>
    <property type="project" value="UniProtKB-KW"/>
</dbReference>
<dbReference type="Pfam" id="PF00999">
    <property type="entry name" value="Na_H_Exchanger"/>
    <property type="match status" value="1"/>
</dbReference>
<dbReference type="EMBL" id="AMEZ01000034">
    <property type="protein sequence ID" value="EKY27517.1"/>
    <property type="molecule type" value="Genomic_DNA"/>
</dbReference>
<feature type="transmembrane region" description="Helical" evidence="11">
    <location>
        <begin position="158"/>
        <end position="178"/>
    </location>
</feature>
<dbReference type="GO" id="GO:1902600">
    <property type="term" value="P:proton transmembrane transport"/>
    <property type="evidence" value="ECO:0007669"/>
    <property type="project" value="InterPro"/>
</dbReference>
<evidence type="ECO:0000256" key="10">
    <source>
        <dbReference type="ARBA" id="ARBA00023201"/>
    </source>
</evidence>
<keyword evidence="7" id="KW-0915">Sodium</keyword>
<keyword evidence="9 11" id="KW-0472">Membrane</keyword>
<comment type="similarity">
    <text evidence="2">Belongs to the monovalent cation:proton antiporter 2 (CPA2) transporter (TC 2.A.37) family.</text>
</comment>
<evidence type="ECO:0000256" key="9">
    <source>
        <dbReference type="ARBA" id="ARBA00023136"/>
    </source>
</evidence>
<proteinExistence type="inferred from homology"/>
<keyword evidence="8" id="KW-0406">Ion transport</keyword>
<keyword evidence="5 11" id="KW-0812">Transmembrane</keyword>
<evidence type="ECO:0000256" key="7">
    <source>
        <dbReference type="ARBA" id="ARBA00023053"/>
    </source>
</evidence>
<feature type="transmembrane region" description="Helical" evidence="11">
    <location>
        <begin position="6"/>
        <end position="24"/>
    </location>
</feature>
<dbReference type="Proteomes" id="UP000010420">
    <property type="component" value="Unassembled WGS sequence"/>
</dbReference>
<dbReference type="AlphaFoldDB" id="L1QIV7"/>
<dbReference type="STRING" id="545697.HMPREF0216_01327"/>
<feature type="transmembrane region" description="Helical" evidence="11">
    <location>
        <begin position="225"/>
        <end position="240"/>
    </location>
</feature>
<feature type="transmembrane region" description="Helical" evidence="11">
    <location>
        <begin position="276"/>
        <end position="294"/>
    </location>
</feature>
<evidence type="ECO:0000313" key="13">
    <source>
        <dbReference type="EMBL" id="EKY27517.1"/>
    </source>
</evidence>
<dbReference type="InterPro" id="IPR006153">
    <property type="entry name" value="Cation/H_exchanger_TM"/>
</dbReference>
<sequence length="392" mass="42522">MEENIMSYRYLLDIALILLSTKFLGLLTRRFNLPQVVGALLAGVILGPSVLNILHETDFIGMMAELGVIVIMFTAGLESDIRQLKNSGKDSLIIATFGVIIPLIGGTIVAYIFNDGSLSTVSNILQNVFIGAILTATSVSITVEALRELGKLSEKSATVILGAAIIDDILGIIVLTIITSISDKSVNVGIVFLKIIAFFIFALVVGYIIYIVFDKWINKYDIDKRRFVIGAFVVCLLLSFCAEEFFGVADITGAFIAGLVLSRNRETEYISKRFDIISYMLLSPIFFASIGINMEIPKMTVSIIIMTIVLVAVAMLSKIIGCGLGAKICGYSKKEIIQIGTGMMARGEVALVIANKGIKLGIMNTYFLPSIIIMIITAAICTPILLKKAYTV</sequence>
<accession>L1QIV7</accession>
<evidence type="ECO:0000256" key="3">
    <source>
        <dbReference type="ARBA" id="ARBA00022448"/>
    </source>
</evidence>
<dbReference type="GO" id="GO:0016020">
    <property type="term" value="C:membrane"/>
    <property type="evidence" value="ECO:0007669"/>
    <property type="project" value="UniProtKB-SubCell"/>
</dbReference>
<keyword evidence="10" id="KW-0739">Sodium transport</keyword>
<dbReference type="PANTHER" id="PTHR43562:SF3">
    <property type="entry name" value="SODIUM ION_PROTON EXCHANGER (EUROFUNG)"/>
    <property type="match status" value="1"/>
</dbReference>
<evidence type="ECO:0000256" key="11">
    <source>
        <dbReference type="SAM" id="Phobius"/>
    </source>
</evidence>
<evidence type="ECO:0000256" key="5">
    <source>
        <dbReference type="ARBA" id="ARBA00022692"/>
    </source>
</evidence>
<evidence type="ECO:0000256" key="4">
    <source>
        <dbReference type="ARBA" id="ARBA00022449"/>
    </source>
</evidence>
<dbReference type="InterPro" id="IPR038770">
    <property type="entry name" value="Na+/solute_symporter_sf"/>
</dbReference>